<dbReference type="EMBL" id="JXXR01000002">
    <property type="protein sequence ID" value="KJY77215.1"/>
    <property type="molecule type" value="Genomic_DNA"/>
</dbReference>
<keyword evidence="3" id="KW-1003">Cell membrane</keyword>
<dbReference type="AlphaFoldDB" id="A0A837GAL8"/>
<protein>
    <submittedName>
        <fullName evidence="9">Membrane protein</fullName>
    </submittedName>
</protein>
<gene>
    <name evidence="9" type="ORF">TW71_05200</name>
</gene>
<accession>A0A837GAL8</accession>
<keyword evidence="7" id="KW-0472">Membrane</keyword>
<proteinExistence type="inferred from homology"/>
<evidence type="ECO:0000256" key="1">
    <source>
        <dbReference type="ARBA" id="ARBA00004429"/>
    </source>
</evidence>
<evidence type="ECO:0000256" key="2">
    <source>
        <dbReference type="ARBA" id="ARBA00022448"/>
    </source>
</evidence>
<comment type="subcellular location">
    <subcellularLocation>
        <location evidence="1">Cell inner membrane</location>
        <topology evidence="1">Multi-pass membrane protein</topology>
    </subcellularLocation>
</comment>
<keyword evidence="6" id="KW-1133">Transmembrane helix</keyword>
<comment type="similarity">
    <text evidence="8">Belongs to the TsuA/YedE (TC 9.B.102) family.</text>
</comment>
<keyword evidence="2" id="KW-0813">Transport</keyword>
<keyword evidence="4" id="KW-0997">Cell inner membrane</keyword>
<dbReference type="Pfam" id="PF04143">
    <property type="entry name" value="Sulf_transp"/>
    <property type="match status" value="1"/>
</dbReference>
<evidence type="ECO:0000256" key="3">
    <source>
        <dbReference type="ARBA" id="ARBA00022475"/>
    </source>
</evidence>
<evidence type="ECO:0000256" key="8">
    <source>
        <dbReference type="ARBA" id="ARBA00035655"/>
    </source>
</evidence>
<organism evidence="9">
    <name type="scientific">Vibrio coralliilyticus</name>
    <dbReference type="NCBI Taxonomy" id="190893"/>
    <lineage>
        <taxon>Bacteria</taxon>
        <taxon>Pseudomonadati</taxon>
        <taxon>Pseudomonadota</taxon>
        <taxon>Gammaproteobacteria</taxon>
        <taxon>Vibrionales</taxon>
        <taxon>Vibrionaceae</taxon>
        <taxon>Vibrio</taxon>
    </lineage>
</organism>
<evidence type="ECO:0000256" key="5">
    <source>
        <dbReference type="ARBA" id="ARBA00022692"/>
    </source>
</evidence>
<name>A0A837GAL8_9VIBR</name>
<dbReference type="InterPro" id="IPR007272">
    <property type="entry name" value="Sulf_transp_TsuA/YedE"/>
</dbReference>
<comment type="caution">
    <text evidence="9">The sequence shown here is derived from an EMBL/GenBank/DDBJ whole genome shotgun (WGS) entry which is preliminary data.</text>
</comment>
<dbReference type="GO" id="GO:0005886">
    <property type="term" value="C:plasma membrane"/>
    <property type="evidence" value="ECO:0007669"/>
    <property type="project" value="UniProtKB-SubCell"/>
</dbReference>
<dbReference type="RefSeq" id="WP_045985188.1">
    <property type="nucleotide sequence ID" value="NZ_CP063052.1"/>
</dbReference>
<dbReference type="PANTHER" id="PTHR30574:SF1">
    <property type="entry name" value="SULPHUR TRANSPORT DOMAIN-CONTAINING PROTEIN"/>
    <property type="match status" value="1"/>
</dbReference>
<keyword evidence="5" id="KW-0812">Transmembrane</keyword>
<sequence length="136" mass="14159">MTFESFPWLSLIGGAFLGLSATILLMINGKVAGISGIVNGVLSPKRNDLFWRMLFLSGMVLGGALGVIVIGVEIPSTESIPTFILIIAGLLVGFGTRLGNGCTSGHGICGVGRLSFRSIVATAIFMVVAALTVYIR</sequence>
<evidence type="ECO:0000256" key="4">
    <source>
        <dbReference type="ARBA" id="ARBA00022519"/>
    </source>
</evidence>
<reference evidence="9" key="1">
    <citation type="journal article" date="2015" name="BMC Genomics">
        <title>Genome mining reveals unlocked bioactive potential of marine Gram-negative bacteria.</title>
        <authorList>
            <person name="Machado H."/>
            <person name="Sonnenschein E.C."/>
            <person name="Melchiorsen J."/>
            <person name="Gram L."/>
        </authorList>
    </citation>
    <scope>NUCLEOTIDE SEQUENCE</scope>
    <source>
        <strain evidence="9">S2052</strain>
    </source>
</reference>
<evidence type="ECO:0000256" key="6">
    <source>
        <dbReference type="ARBA" id="ARBA00022989"/>
    </source>
</evidence>
<evidence type="ECO:0000313" key="9">
    <source>
        <dbReference type="EMBL" id="KJY77215.1"/>
    </source>
</evidence>
<evidence type="ECO:0000256" key="7">
    <source>
        <dbReference type="ARBA" id="ARBA00023136"/>
    </source>
</evidence>
<dbReference type="PANTHER" id="PTHR30574">
    <property type="entry name" value="INNER MEMBRANE PROTEIN YEDE"/>
    <property type="match status" value="1"/>
</dbReference>